<evidence type="ECO:0000256" key="1">
    <source>
        <dbReference type="SAM" id="Phobius"/>
    </source>
</evidence>
<keyword evidence="1" id="KW-0812">Transmembrane</keyword>
<dbReference type="Proteomes" id="UP000027120">
    <property type="component" value="Unassembled WGS sequence"/>
</dbReference>
<dbReference type="SMR" id="A0A067DBZ7"/>
<keyword evidence="3" id="KW-1185">Reference proteome</keyword>
<feature type="transmembrane region" description="Helical" evidence="1">
    <location>
        <begin position="88"/>
        <end position="109"/>
    </location>
</feature>
<name>A0A067DBZ7_CITSI</name>
<gene>
    <name evidence="2" type="ORF">CISIN_1g031664mg</name>
</gene>
<keyword evidence="1" id="KW-0472">Membrane</keyword>
<proteinExistence type="predicted"/>
<dbReference type="STRING" id="2711.A0A067DBZ7"/>
<protein>
    <submittedName>
        <fullName evidence="2">Uncharacterized protein</fullName>
    </submittedName>
</protein>
<keyword evidence="1" id="KW-1133">Transmembrane helix</keyword>
<organism evidence="2 3">
    <name type="scientific">Citrus sinensis</name>
    <name type="common">Sweet orange</name>
    <name type="synonym">Citrus aurantium var. sinensis</name>
    <dbReference type="NCBI Taxonomy" id="2711"/>
    <lineage>
        <taxon>Eukaryota</taxon>
        <taxon>Viridiplantae</taxon>
        <taxon>Streptophyta</taxon>
        <taxon>Embryophyta</taxon>
        <taxon>Tracheophyta</taxon>
        <taxon>Spermatophyta</taxon>
        <taxon>Magnoliopsida</taxon>
        <taxon>eudicotyledons</taxon>
        <taxon>Gunneridae</taxon>
        <taxon>Pentapetalae</taxon>
        <taxon>rosids</taxon>
        <taxon>malvids</taxon>
        <taxon>Sapindales</taxon>
        <taxon>Rutaceae</taxon>
        <taxon>Aurantioideae</taxon>
        <taxon>Citrus</taxon>
    </lineage>
</organism>
<evidence type="ECO:0000313" key="2">
    <source>
        <dbReference type="EMBL" id="KDO36131.1"/>
    </source>
</evidence>
<dbReference type="EMBL" id="KK795688">
    <property type="protein sequence ID" value="KDO36131.1"/>
    <property type="molecule type" value="Genomic_DNA"/>
</dbReference>
<reference evidence="2 3" key="1">
    <citation type="submission" date="2014-04" db="EMBL/GenBank/DDBJ databases">
        <authorList>
            <consortium name="International Citrus Genome Consortium"/>
            <person name="Gmitter F."/>
            <person name="Chen C."/>
            <person name="Farmerie W."/>
            <person name="Harkins T."/>
            <person name="Desany B."/>
            <person name="Mohiuddin M."/>
            <person name="Kodira C."/>
            <person name="Borodovsky M."/>
            <person name="Lomsadze A."/>
            <person name="Burns P."/>
            <person name="Jenkins J."/>
            <person name="Prochnik S."/>
            <person name="Shu S."/>
            <person name="Chapman J."/>
            <person name="Pitluck S."/>
            <person name="Schmutz J."/>
            <person name="Rokhsar D."/>
        </authorList>
    </citation>
    <scope>NUCLEOTIDE SEQUENCE</scope>
</reference>
<evidence type="ECO:0000313" key="3">
    <source>
        <dbReference type="Proteomes" id="UP000027120"/>
    </source>
</evidence>
<sequence length="155" mass="16707">MAGRRPWESCDNNLAKLWSGHQLAWPVANAQSAIHLEGSKLQLLEANTSSGASACGCSAAPLFGLRVCFCKLSLSPSLSGQPATQDSAMAISSSILFCYLLFSLISNVASSFMYSDDRRDVLFPQILKEEAVTRLDELGKCDFDIAGAFTPYLGF</sequence>
<dbReference type="AlphaFoldDB" id="A0A067DBZ7"/>
<accession>A0A067DBZ7</accession>